<gene>
    <name evidence="2" type="ORF">IQ266_07100</name>
</gene>
<keyword evidence="3" id="KW-1185">Reference proteome</keyword>
<dbReference type="EMBL" id="JADEXQ010000017">
    <property type="protein sequence ID" value="MBE9029529.1"/>
    <property type="molecule type" value="Genomic_DNA"/>
</dbReference>
<keyword evidence="2" id="KW-0489">Methyltransferase</keyword>
<evidence type="ECO:0000256" key="1">
    <source>
        <dbReference type="ARBA" id="ARBA00022679"/>
    </source>
</evidence>
<dbReference type="SUPFAM" id="SSF53335">
    <property type="entry name" value="S-adenosyl-L-methionine-dependent methyltransferases"/>
    <property type="match status" value="1"/>
</dbReference>
<dbReference type="PANTHER" id="PTHR43861:SF3">
    <property type="entry name" value="PUTATIVE (AFU_ORTHOLOGUE AFUA_2G14390)-RELATED"/>
    <property type="match status" value="1"/>
</dbReference>
<dbReference type="AlphaFoldDB" id="A0A928VP83"/>
<name>A0A928VP83_9CYAN</name>
<organism evidence="2 3">
    <name type="scientific">Romeriopsis navalis LEGE 11480</name>
    <dbReference type="NCBI Taxonomy" id="2777977"/>
    <lineage>
        <taxon>Bacteria</taxon>
        <taxon>Bacillati</taxon>
        <taxon>Cyanobacteriota</taxon>
        <taxon>Cyanophyceae</taxon>
        <taxon>Leptolyngbyales</taxon>
        <taxon>Leptolyngbyaceae</taxon>
        <taxon>Romeriopsis</taxon>
        <taxon>Romeriopsis navalis</taxon>
    </lineage>
</organism>
<evidence type="ECO:0000313" key="2">
    <source>
        <dbReference type="EMBL" id="MBE9029529.1"/>
    </source>
</evidence>
<keyword evidence="1" id="KW-0808">Transferase</keyword>
<dbReference type="CDD" id="cd02440">
    <property type="entry name" value="AdoMet_MTases"/>
    <property type="match status" value="1"/>
</dbReference>
<dbReference type="PANTHER" id="PTHR43861">
    <property type="entry name" value="TRANS-ACONITATE 2-METHYLTRANSFERASE-RELATED"/>
    <property type="match status" value="1"/>
</dbReference>
<dbReference type="Gene3D" id="3.40.50.150">
    <property type="entry name" value="Vaccinia Virus protein VP39"/>
    <property type="match status" value="1"/>
</dbReference>
<dbReference type="Pfam" id="PF13489">
    <property type="entry name" value="Methyltransf_23"/>
    <property type="match status" value="1"/>
</dbReference>
<accession>A0A928VP83</accession>
<evidence type="ECO:0000313" key="3">
    <source>
        <dbReference type="Proteomes" id="UP000625316"/>
    </source>
</evidence>
<reference evidence="2" key="1">
    <citation type="submission" date="2020-10" db="EMBL/GenBank/DDBJ databases">
        <authorList>
            <person name="Castelo-Branco R."/>
            <person name="Eusebio N."/>
            <person name="Adriana R."/>
            <person name="Vieira A."/>
            <person name="Brugerolle De Fraissinette N."/>
            <person name="Rezende De Castro R."/>
            <person name="Schneider M.P."/>
            <person name="Vasconcelos V."/>
            <person name="Leao P.N."/>
        </authorList>
    </citation>
    <scope>NUCLEOTIDE SEQUENCE</scope>
    <source>
        <strain evidence="2">LEGE 11480</strain>
    </source>
</reference>
<dbReference type="InterPro" id="IPR029063">
    <property type="entry name" value="SAM-dependent_MTases_sf"/>
</dbReference>
<dbReference type="Proteomes" id="UP000625316">
    <property type="component" value="Unassembled WGS sequence"/>
</dbReference>
<dbReference type="GO" id="GO:0032259">
    <property type="term" value="P:methylation"/>
    <property type="evidence" value="ECO:0007669"/>
    <property type="project" value="UniProtKB-KW"/>
</dbReference>
<dbReference type="GO" id="GO:0008168">
    <property type="term" value="F:methyltransferase activity"/>
    <property type="evidence" value="ECO:0007669"/>
    <property type="project" value="UniProtKB-KW"/>
</dbReference>
<sequence length="261" mass="30355">MSNLPSSVSPDQFWDNRYINSRVDLERFWHQECENSNKIPDNREFKEIVDFFGDLNGARVLDLGCGEGRTSLFLAAHGANVTAVDISAVAVDRMNTFCRDCEIKNIQAMQSSALDLASLGQFDFVVGFMILHHIEPFEEFAKVLADTLKSGGKAFFYENNAFSDLLMWFREHIVGRLWIPKGGDDDEFPLLPAEVNLFRQYLNVDVIYPRMVFVQLFSQYILKGRLLTLSLEIDKWLFKLKFVRKYSYRQYVMLEKRKDEK</sequence>
<comment type="caution">
    <text evidence="2">The sequence shown here is derived from an EMBL/GenBank/DDBJ whole genome shotgun (WGS) entry which is preliminary data.</text>
</comment>
<protein>
    <submittedName>
        <fullName evidence="2">Class I SAM-dependent methyltransferase</fullName>
    </submittedName>
</protein>
<proteinExistence type="predicted"/>
<dbReference type="RefSeq" id="WP_264324348.1">
    <property type="nucleotide sequence ID" value="NZ_JADEXQ010000017.1"/>
</dbReference>